<reference evidence="1" key="1">
    <citation type="submission" date="2021-06" db="EMBL/GenBank/DDBJ databases">
        <authorList>
            <person name="Kallberg Y."/>
            <person name="Tangrot J."/>
            <person name="Rosling A."/>
        </authorList>
    </citation>
    <scope>NUCLEOTIDE SEQUENCE</scope>
    <source>
        <strain evidence="1">87-6 pot B 2015</strain>
    </source>
</reference>
<keyword evidence="2" id="KW-1185">Reference proteome</keyword>
<evidence type="ECO:0000313" key="1">
    <source>
        <dbReference type="EMBL" id="CAG8704801.1"/>
    </source>
</evidence>
<feature type="non-terminal residue" evidence="1">
    <location>
        <position position="1"/>
    </location>
</feature>
<name>A0A9N9N5T6_FUNMO</name>
<dbReference type="AlphaFoldDB" id="A0A9N9N5T6"/>
<protein>
    <submittedName>
        <fullName evidence="1">9933_t:CDS:1</fullName>
    </submittedName>
</protein>
<evidence type="ECO:0000313" key="2">
    <source>
        <dbReference type="Proteomes" id="UP000789375"/>
    </source>
</evidence>
<comment type="caution">
    <text evidence="1">The sequence shown here is derived from an EMBL/GenBank/DDBJ whole genome shotgun (WGS) entry which is preliminary data.</text>
</comment>
<dbReference type="EMBL" id="CAJVPP010009451">
    <property type="protein sequence ID" value="CAG8704801.1"/>
    <property type="molecule type" value="Genomic_DNA"/>
</dbReference>
<accession>A0A9N9N5T6</accession>
<sequence length="54" mass="6419">SVVIKKLLFETEVQLIIEDQEIVTILFLVTNSTLETLSTSKFLKRKYEEEMKLW</sequence>
<gene>
    <name evidence="1" type="ORF">FMOSSE_LOCUS13988</name>
</gene>
<dbReference type="Proteomes" id="UP000789375">
    <property type="component" value="Unassembled WGS sequence"/>
</dbReference>
<proteinExistence type="predicted"/>
<organism evidence="1 2">
    <name type="scientific">Funneliformis mosseae</name>
    <name type="common">Endomycorrhizal fungus</name>
    <name type="synonym">Glomus mosseae</name>
    <dbReference type="NCBI Taxonomy" id="27381"/>
    <lineage>
        <taxon>Eukaryota</taxon>
        <taxon>Fungi</taxon>
        <taxon>Fungi incertae sedis</taxon>
        <taxon>Mucoromycota</taxon>
        <taxon>Glomeromycotina</taxon>
        <taxon>Glomeromycetes</taxon>
        <taxon>Glomerales</taxon>
        <taxon>Glomeraceae</taxon>
        <taxon>Funneliformis</taxon>
    </lineage>
</organism>